<keyword evidence="1" id="KW-0802">TPR repeat</keyword>
<gene>
    <name evidence="2" type="ORF">P24_03181</name>
</gene>
<sequence length="580" mass="64111">MVLLMGGEQIMTRLLLPARLARLACALLLGGTVLGNPALARTGDSMSAAYGSYLAGQHAYREADLAAAADYMIQALAADPDNPTLLRRVLVLQIAEGRLDSLDSLARRVADLAPGDPVAALYLSLEMARSGDFQGAVAQLQAQPPRGLMQLTRPLLLAWMLQGKGDSEAALKLLGDIRQEDGLSLLANFHRGLLQMVAGQPQEAAATLETLMNSLETPPLRLVMALGWIYESQGQADKARALYASARGDQADGRIIDRWIDRLNQGQAPKPVASDVLHGLAEALYDIATGLRNDRATEAALIHARLALHLDPGHPSKALLIGDLLQDQRRWDEAIAAFRKVPQDSPYSWNAAMAIGESLNAMKRRDEAIAHFRSLSDQNKDRHEALVRVGDLLRGAEKYIEAAEAYDAAMARIDGPEGANWTLYYVRGIAHERAKQWDKAEQDFQKALELQPEQPLVLNYLAYSWTDQGIRLDEAHEMIERAVAQRPTDGYIVDSLGWILYRKGRFEDAVRQLERAIELQPNDPVINDHLGDAYWQVGRKLEAQFQWQRVLTLKPEDKSLIESVEKKLKDGLSDPAKRDG</sequence>
<dbReference type="InterPro" id="IPR011990">
    <property type="entry name" value="TPR-like_helical_dom_sf"/>
</dbReference>
<dbReference type="eggNOG" id="COG0457">
    <property type="taxonomic scope" value="Bacteria"/>
</dbReference>
<dbReference type="AlphaFoldDB" id="K2KM34"/>
<evidence type="ECO:0000313" key="2">
    <source>
        <dbReference type="EMBL" id="EKE78530.1"/>
    </source>
</evidence>
<feature type="repeat" description="TPR" evidence="1">
    <location>
        <begin position="421"/>
        <end position="454"/>
    </location>
</feature>
<evidence type="ECO:0000256" key="1">
    <source>
        <dbReference type="PROSITE-ProRule" id="PRU00339"/>
    </source>
</evidence>
<comment type="caution">
    <text evidence="2">The sequence shown here is derived from an EMBL/GenBank/DDBJ whole genome shotgun (WGS) entry which is preliminary data.</text>
</comment>
<dbReference type="STRING" id="1207063.P24_03181"/>
<dbReference type="PANTHER" id="PTHR12558:SF13">
    <property type="entry name" value="CELL DIVISION CYCLE PROTEIN 27 HOMOLOG"/>
    <property type="match status" value="1"/>
</dbReference>
<dbReference type="Pfam" id="PF13432">
    <property type="entry name" value="TPR_16"/>
    <property type="match status" value="1"/>
</dbReference>
<dbReference type="Proteomes" id="UP000006746">
    <property type="component" value="Unassembled WGS sequence"/>
</dbReference>
<keyword evidence="3" id="KW-1185">Reference proteome</keyword>
<dbReference type="Pfam" id="PF13414">
    <property type="entry name" value="TPR_11"/>
    <property type="match status" value="1"/>
</dbReference>
<dbReference type="PROSITE" id="PS50005">
    <property type="entry name" value="TPR"/>
    <property type="match status" value="2"/>
</dbReference>
<dbReference type="PATRIC" id="fig|1207063.3.peg.646"/>
<organism evidence="2 3">
    <name type="scientific">Oceanibaculum indicum P24</name>
    <dbReference type="NCBI Taxonomy" id="1207063"/>
    <lineage>
        <taxon>Bacteria</taxon>
        <taxon>Pseudomonadati</taxon>
        <taxon>Pseudomonadota</taxon>
        <taxon>Alphaproteobacteria</taxon>
        <taxon>Rhodospirillales</taxon>
        <taxon>Oceanibaculaceae</taxon>
        <taxon>Oceanibaculum</taxon>
    </lineage>
</organism>
<dbReference type="SUPFAM" id="SSF48452">
    <property type="entry name" value="TPR-like"/>
    <property type="match status" value="3"/>
</dbReference>
<reference evidence="2 3" key="1">
    <citation type="journal article" date="2012" name="J. Bacteriol.">
        <title>Genome Sequence of Oceanibaculum indicum Type Strain P24.</title>
        <authorList>
            <person name="Lai Q."/>
            <person name="Shao Z."/>
        </authorList>
    </citation>
    <scope>NUCLEOTIDE SEQUENCE [LARGE SCALE GENOMIC DNA]</scope>
    <source>
        <strain evidence="2 3">P24</strain>
    </source>
</reference>
<accession>K2KM34</accession>
<evidence type="ECO:0000313" key="3">
    <source>
        <dbReference type="Proteomes" id="UP000006746"/>
    </source>
</evidence>
<feature type="repeat" description="TPR" evidence="1">
    <location>
        <begin position="490"/>
        <end position="523"/>
    </location>
</feature>
<dbReference type="PANTHER" id="PTHR12558">
    <property type="entry name" value="CELL DIVISION CYCLE 16,23,27"/>
    <property type="match status" value="1"/>
</dbReference>
<dbReference type="SMART" id="SM00028">
    <property type="entry name" value="TPR"/>
    <property type="match status" value="8"/>
</dbReference>
<protein>
    <submittedName>
        <fullName evidence="2">TPR repeat-containing protein</fullName>
    </submittedName>
</protein>
<dbReference type="EMBL" id="AMRL01000002">
    <property type="protein sequence ID" value="EKE78530.1"/>
    <property type="molecule type" value="Genomic_DNA"/>
</dbReference>
<name>K2KM34_9PROT</name>
<dbReference type="InterPro" id="IPR019734">
    <property type="entry name" value="TPR_rpt"/>
</dbReference>
<proteinExistence type="predicted"/>
<dbReference type="Gene3D" id="1.25.40.10">
    <property type="entry name" value="Tetratricopeptide repeat domain"/>
    <property type="match status" value="5"/>
</dbReference>
<dbReference type="Pfam" id="PF00515">
    <property type="entry name" value="TPR_1"/>
    <property type="match status" value="1"/>
</dbReference>